<keyword evidence="2" id="KW-1185">Reference proteome</keyword>
<dbReference type="RefSeq" id="XP_014674961.1">
    <property type="nucleotide sequence ID" value="XM_014819475.1"/>
</dbReference>
<dbReference type="RefSeq" id="XP_014674965.1">
    <property type="nucleotide sequence ID" value="XM_014819479.1"/>
</dbReference>
<evidence type="ECO:0000313" key="4">
    <source>
        <dbReference type="RefSeq" id="XP_014674962.1"/>
    </source>
</evidence>
<dbReference type="GeneID" id="106815051"/>
<evidence type="ECO:0000313" key="2">
    <source>
        <dbReference type="Proteomes" id="UP000695022"/>
    </source>
</evidence>
<proteinExistence type="predicted"/>
<feature type="chain" id="PRO_5045022243" evidence="1">
    <location>
        <begin position="20"/>
        <end position="228"/>
    </location>
</feature>
<evidence type="ECO:0000313" key="3">
    <source>
        <dbReference type="RefSeq" id="XP_014674961.1"/>
    </source>
</evidence>
<dbReference type="Proteomes" id="UP000695022">
    <property type="component" value="Unplaced"/>
</dbReference>
<organism evidence="2 4">
    <name type="scientific">Priapulus caudatus</name>
    <name type="common">Priapulid worm</name>
    <dbReference type="NCBI Taxonomy" id="37621"/>
    <lineage>
        <taxon>Eukaryota</taxon>
        <taxon>Metazoa</taxon>
        <taxon>Ecdysozoa</taxon>
        <taxon>Scalidophora</taxon>
        <taxon>Priapulida</taxon>
        <taxon>Priapulimorpha</taxon>
        <taxon>Priapulimorphida</taxon>
        <taxon>Priapulidae</taxon>
        <taxon>Priapulus</taxon>
    </lineage>
</organism>
<evidence type="ECO:0000313" key="6">
    <source>
        <dbReference type="RefSeq" id="XP_014674964.1"/>
    </source>
</evidence>
<reference evidence="3 4" key="1">
    <citation type="submission" date="2025-05" db="UniProtKB">
        <authorList>
            <consortium name="RefSeq"/>
        </authorList>
    </citation>
    <scope>IDENTIFICATION</scope>
</reference>
<evidence type="ECO:0000256" key="1">
    <source>
        <dbReference type="SAM" id="SignalP"/>
    </source>
</evidence>
<feature type="signal peptide" evidence="1">
    <location>
        <begin position="1"/>
        <end position="19"/>
    </location>
</feature>
<keyword evidence="1" id="KW-0732">Signal</keyword>
<dbReference type="RefSeq" id="XP_014674964.1">
    <property type="nucleotide sequence ID" value="XM_014819478.1"/>
</dbReference>
<sequence length="228" mass="25531">MSYVVTLCLLLAVAGTSLAERTIIMLKKNTVVSEEVFIHGGRDDGSAIPISHVCDSSYATSYNVWKVNDLKLDWGLEEKTQAIYKDPNRHNATYRPKGTPTWWTTSDPSNDAFHYANKFGEGYWIVELDMDCTVLPSGWFQMKGVQGDKDNWHHYYIGKYVGSVHTNEALEGAQGWCDGSAGGKHPFSSDMLNHAGKCGKMNVFEWNKPGCLINEVPTQPSYYKCARC</sequence>
<accession>A0ABM1ERZ1</accession>
<evidence type="ECO:0000313" key="7">
    <source>
        <dbReference type="RefSeq" id="XP_014674965.1"/>
    </source>
</evidence>
<dbReference type="RefSeq" id="XP_014674962.1">
    <property type="nucleotide sequence ID" value="XM_014819476.1"/>
</dbReference>
<name>A0ABM1ERZ1_PRICU</name>
<gene>
    <name evidence="3 4 5 6 7" type="primary">LOC106815051</name>
</gene>
<dbReference type="RefSeq" id="XP_014674963.1">
    <property type="nucleotide sequence ID" value="XM_014819477.1"/>
</dbReference>
<protein>
    <submittedName>
        <fullName evidence="3 4">Alpha-amylase-like</fullName>
    </submittedName>
</protein>
<evidence type="ECO:0000313" key="5">
    <source>
        <dbReference type="RefSeq" id="XP_014674963.1"/>
    </source>
</evidence>